<protein>
    <submittedName>
        <fullName evidence="2">DUF1361 domain-containing protein</fullName>
    </submittedName>
</protein>
<accession>A0AAE3QGW3</accession>
<feature type="transmembrane region" description="Helical" evidence="1">
    <location>
        <begin position="191"/>
        <end position="213"/>
    </location>
</feature>
<name>A0AAE3QGW3_9BACT</name>
<keyword evidence="1" id="KW-0812">Transmembrane</keyword>
<organism evidence="2 3">
    <name type="scientific">Xanthocytophaga flava</name>
    <dbReference type="NCBI Taxonomy" id="3048013"/>
    <lineage>
        <taxon>Bacteria</taxon>
        <taxon>Pseudomonadati</taxon>
        <taxon>Bacteroidota</taxon>
        <taxon>Cytophagia</taxon>
        <taxon>Cytophagales</taxon>
        <taxon>Rhodocytophagaceae</taxon>
        <taxon>Xanthocytophaga</taxon>
    </lineage>
</organism>
<proteinExistence type="predicted"/>
<feature type="transmembrane region" description="Helical" evidence="1">
    <location>
        <begin position="35"/>
        <end position="56"/>
    </location>
</feature>
<reference evidence="2" key="1">
    <citation type="submission" date="2023-05" db="EMBL/GenBank/DDBJ databases">
        <authorList>
            <person name="Zhang X."/>
        </authorList>
    </citation>
    <scope>NUCLEOTIDE SEQUENCE</scope>
    <source>
        <strain evidence="2">YF14B1</strain>
    </source>
</reference>
<feature type="transmembrane region" description="Helical" evidence="1">
    <location>
        <begin position="108"/>
        <end position="127"/>
    </location>
</feature>
<feature type="transmembrane region" description="Helical" evidence="1">
    <location>
        <begin position="68"/>
        <end position="88"/>
    </location>
</feature>
<dbReference type="InterPro" id="IPR009793">
    <property type="entry name" value="DUF1361"/>
</dbReference>
<dbReference type="AlphaFoldDB" id="A0AAE3QGW3"/>
<evidence type="ECO:0000256" key="1">
    <source>
        <dbReference type="SAM" id="Phobius"/>
    </source>
</evidence>
<evidence type="ECO:0000313" key="3">
    <source>
        <dbReference type="Proteomes" id="UP001241110"/>
    </source>
</evidence>
<dbReference type="Pfam" id="PF07099">
    <property type="entry name" value="DUF1361"/>
    <property type="match status" value="1"/>
</dbReference>
<comment type="caution">
    <text evidence="2">The sequence shown here is derived from an EMBL/GenBank/DDBJ whole genome shotgun (WGS) entry which is preliminary data.</text>
</comment>
<dbReference type="EMBL" id="JASJOS010000001">
    <property type="protein sequence ID" value="MDJ1479157.1"/>
    <property type="molecule type" value="Genomic_DNA"/>
</dbReference>
<gene>
    <name evidence="2" type="ORF">QNI16_01600</name>
</gene>
<dbReference type="Proteomes" id="UP001241110">
    <property type="component" value="Unassembled WGS sequence"/>
</dbReference>
<evidence type="ECO:0000313" key="2">
    <source>
        <dbReference type="EMBL" id="MDJ1479157.1"/>
    </source>
</evidence>
<sequence>MKLSLIQKPIHFLLLLSGICCLMLGWRLISSNSLQYSFMAWNLFLAWVPLLIMLFIQNYEPVYVNKYVVIAVGLAFWLLFLPNAPYIITDLMHLRYRKSYTLWYDCLMVFSFASVGMYTGLYSMLLAHKLVNRLFGPSFGWTLILGSLGLSGFGIYLGRFSRWNSWDLFVQPHHLFIDILRQAFNPAALKLSVAFALVMVLFYFVFLSFIQLAKHESAS</sequence>
<keyword evidence="1" id="KW-0472">Membrane</keyword>
<feature type="transmembrane region" description="Helical" evidence="1">
    <location>
        <begin position="139"/>
        <end position="158"/>
    </location>
</feature>
<feature type="transmembrane region" description="Helical" evidence="1">
    <location>
        <begin position="12"/>
        <end position="29"/>
    </location>
</feature>
<dbReference type="RefSeq" id="WP_313975108.1">
    <property type="nucleotide sequence ID" value="NZ_JASJOS010000001.1"/>
</dbReference>
<keyword evidence="1" id="KW-1133">Transmembrane helix</keyword>